<dbReference type="EMBL" id="AC158497">
    <property type="protein sequence ID" value="ABN08729.1"/>
    <property type="molecule type" value="Genomic_DNA"/>
</dbReference>
<dbReference type="SUPFAM" id="SSF52058">
    <property type="entry name" value="L domain-like"/>
    <property type="match status" value="2"/>
</dbReference>
<dbReference type="AlphaFoldDB" id="A2Q529"/>
<dbReference type="InterPro" id="IPR032675">
    <property type="entry name" value="LRR_dom_sf"/>
</dbReference>
<protein>
    <submittedName>
        <fullName evidence="2">Leucine-rich repeat</fullName>
    </submittedName>
</protein>
<dbReference type="InterPro" id="IPR056789">
    <property type="entry name" value="LRR_R13L1-DRL21"/>
</dbReference>
<dbReference type="PANTHER" id="PTHR47186:SF42">
    <property type="entry name" value="DISEASE RESISTANCE RPP13-LIKE PROTEIN 1"/>
    <property type="match status" value="1"/>
</dbReference>
<gene>
    <name evidence="2" type="ORF">MtrDRAFT_AC158497g37v2</name>
</gene>
<feature type="domain" description="R13L1/DRL21-like LRR repeat region" evidence="1">
    <location>
        <begin position="64"/>
        <end position="141"/>
    </location>
</feature>
<reference evidence="2" key="1">
    <citation type="submission" date="2005-04" db="EMBL/GenBank/DDBJ databases">
        <authorList>
            <person name="Town C.D."/>
        </authorList>
    </citation>
    <scope>NUCLEOTIDE SEQUENCE</scope>
</reference>
<reference evidence="2" key="2">
    <citation type="submission" date="2007-03" db="EMBL/GenBank/DDBJ databases">
        <authorList>
            <consortium name="The International Medicago Genome Annotation Group"/>
        </authorList>
    </citation>
    <scope>NUCLEOTIDE SEQUENCE</scope>
</reference>
<name>A2Q529_MEDTR</name>
<dbReference type="PANTHER" id="PTHR47186">
    <property type="entry name" value="LEUCINE-RICH REPEAT-CONTAINING PROTEIN 57"/>
    <property type="match status" value="1"/>
</dbReference>
<evidence type="ECO:0000313" key="2">
    <source>
        <dbReference type="EMBL" id="ABN08729.1"/>
    </source>
</evidence>
<dbReference type="Gene3D" id="3.80.10.10">
    <property type="entry name" value="Ribonuclease Inhibitor"/>
    <property type="match status" value="2"/>
</dbReference>
<accession>A2Q529</accession>
<dbReference type="Pfam" id="PF25019">
    <property type="entry name" value="LRR_R13L1-DRL21"/>
    <property type="match status" value="1"/>
</dbReference>
<organism evidence="2">
    <name type="scientific">Medicago truncatula</name>
    <name type="common">Barrel medic</name>
    <name type="synonym">Medicago tribuloides</name>
    <dbReference type="NCBI Taxonomy" id="3880"/>
    <lineage>
        <taxon>Eukaryota</taxon>
        <taxon>Viridiplantae</taxon>
        <taxon>Streptophyta</taxon>
        <taxon>Embryophyta</taxon>
        <taxon>Tracheophyta</taxon>
        <taxon>Spermatophyta</taxon>
        <taxon>Magnoliopsida</taxon>
        <taxon>eudicotyledons</taxon>
        <taxon>Gunneridae</taxon>
        <taxon>Pentapetalae</taxon>
        <taxon>rosids</taxon>
        <taxon>fabids</taxon>
        <taxon>Fabales</taxon>
        <taxon>Fabaceae</taxon>
        <taxon>Papilionoideae</taxon>
        <taxon>50 kb inversion clade</taxon>
        <taxon>NPAAA clade</taxon>
        <taxon>Hologalegina</taxon>
        <taxon>IRL clade</taxon>
        <taxon>Trifolieae</taxon>
        <taxon>Medicago</taxon>
    </lineage>
</organism>
<evidence type="ECO:0000259" key="1">
    <source>
        <dbReference type="Pfam" id="PF25019"/>
    </source>
</evidence>
<sequence>MQTLKLCNCKQLSKLPNDMQNLVNLRHLNIIGTSLEQMPRKMRKLNHLQHLSYFVVDKHEEKGIKELITLSNLHGSLFIKKLENVNNGFEASEAKIMDKEYLDELWFLWSQDAKDHFTNSQSEMDILCKLQPSKNLVRLFLTGCSNCCIIPPLGQLQTLKYLAIADMCMLETVGSEYGLRGNLPSYLPALETIQIEQCGQLSSSLPRASSIHTIEICDSNNVALHELPLSLKELRIQGKEVTKDCSFEISFPGDCLPASLKSLSIVDCRNLGFPQQNRQHESLRYLSIDRSCKSLTTLSLETLPNLYHLNIRNCGNIKCLSISNILQNLVTITIKDCPNFVSFPGAGLPAPNLTSLYVSHYVNLKALPCHVNTLLPNLQRISVSHCPEIEVFPEGGMPPSLRRLCVVNCEKLLRCSSLTSMDMLISLKLKVRMMVSSPSPRRSSPPHVAPNTKNCKLSHAGEYDGRNSACLYNKNFKSISNLLTMLEYRLCWLWFVQPRRQPPAILLCVHVSKDHPSIGFLSQGEDKKENNKNVPFSHLTYSINTVTTSLVALELLLESVEFTLREIATVLILALLLKRCAKTKATVS</sequence>
<proteinExistence type="predicted"/>